<evidence type="ECO:0000313" key="1">
    <source>
        <dbReference type="EMBL" id="CAA9401267.1"/>
    </source>
</evidence>
<evidence type="ECO:0008006" key="2">
    <source>
        <dbReference type="Google" id="ProtNLM"/>
    </source>
</evidence>
<gene>
    <name evidence="1" type="ORF">AVDCRST_MAG82-217</name>
</gene>
<sequence length="263" mass="30555">MIIAGFHRSGTSATARLLHRAGLFLGYELLEALPSNPYGHFEDREIVNLHTRILADNEKTWAVDESFLPIVGQPRWELMRRIIDRRNSEHRLWGFKDPRACLFLMLWKHLLPNARVLIVYRHFSNSTYSLGQRHSSDMFLGRGSELVHRRFWEEPDYALRMWLVHNNALLAFARAFPGDTMTVSLDMIRDGFPVAWALNRRWSLGLEDVPVAEAFDQSISPRRIRRQPVSDPGLIERVRETWRDLEDLAGETEMLLGEEAPVV</sequence>
<organism evidence="1">
    <name type="scientific">uncultured Rubrobacteraceae bacterium</name>
    <dbReference type="NCBI Taxonomy" id="349277"/>
    <lineage>
        <taxon>Bacteria</taxon>
        <taxon>Bacillati</taxon>
        <taxon>Actinomycetota</taxon>
        <taxon>Rubrobacteria</taxon>
        <taxon>Rubrobacterales</taxon>
        <taxon>Rubrobacteraceae</taxon>
        <taxon>environmental samples</taxon>
    </lineage>
</organism>
<dbReference type="SUPFAM" id="SSF52540">
    <property type="entry name" value="P-loop containing nucleoside triphosphate hydrolases"/>
    <property type="match status" value="1"/>
</dbReference>
<accession>A0A6J4NYP6</accession>
<proteinExistence type="predicted"/>
<dbReference type="AlphaFoldDB" id="A0A6J4NYP6"/>
<name>A0A6J4NYP6_9ACTN</name>
<reference evidence="1" key="1">
    <citation type="submission" date="2020-02" db="EMBL/GenBank/DDBJ databases">
        <authorList>
            <person name="Meier V. D."/>
        </authorList>
    </citation>
    <scope>NUCLEOTIDE SEQUENCE</scope>
    <source>
        <strain evidence="1">AVDCRST_MAG82</strain>
    </source>
</reference>
<protein>
    <recommendedName>
        <fullName evidence="2">Sulfotransferase family protein</fullName>
    </recommendedName>
</protein>
<dbReference type="EMBL" id="CADCVA010000027">
    <property type="protein sequence ID" value="CAA9401267.1"/>
    <property type="molecule type" value="Genomic_DNA"/>
</dbReference>
<dbReference type="Gene3D" id="3.40.50.300">
    <property type="entry name" value="P-loop containing nucleotide triphosphate hydrolases"/>
    <property type="match status" value="1"/>
</dbReference>
<dbReference type="InterPro" id="IPR027417">
    <property type="entry name" value="P-loop_NTPase"/>
</dbReference>